<keyword evidence="5" id="KW-0762">Sugar transport</keyword>
<organism evidence="5 6">
    <name type="scientific">Variovorax paradoxus</name>
    <dbReference type="NCBI Taxonomy" id="34073"/>
    <lineage>
        <taxon>Bacteria</taxon>
        <taxon>Pseudomonadati</taxon>
        <taxon>Pseudomonadota</taxon>
        <taxon>Betaproteobacteria</taxon>
        <taxon>Burkholderiales</taxon>
        <taxon>Comamonadaceae</taxon>
        <taxon>Variovorax</taxon>
    </lineage>
</organism>
<sequence length="443" mass="48111">MQRRDIIKRTAITVFGAGLPFSGALAQNRYAKYAGQTVTLNVPSHPHYDAMAKILPEFTRETGIKVEIDKLAMARLKDKQLLEMAKPQGDYDLVSYVVMWKGEYAAKNLVRPLEPYLSDAALADPAYDIKDIIPIYLENLGLVGGPKGYLPGAGAKLYGLPYGAETSVLAYRRDIFAKHNLQPPENYEQFGKLLRLIKDKEGMGALASRGQAGHQCVHAWLLHLNPMGGAIFDARWEPRFNDSVGVAALKFLQEVVATGPAGIAGYGQGESNTAFLQGQASMYLDSTLLAGLVNDPAKSRVAGKVSWALHPAGTRRSSQSGGLGLAIPKNAKNADAGFLLMQWLTSKAQDKAVARAGGVPIRNSTMADADLVRQYPEYIVFREALKYSNPDWRPIIAAWDKINVQALGVGISEALIGKKTAEAALNELVPTVKKIMRESGYAV</sequence>
<dbReference type="AlphaFoldDB" id="A0AAW8E912"/>
<accession>A0AAW8E912</accession>
<comment type="similarity">
    <text evidence="2">Belongs to the bacterial solute-binding protein 1 family.</text>
</comment>
<reference evidence="5" key="1">
    <citation type="submission" date="2023-07" db="EMBL/GenBank/DDBJ databases">
        <title>Sorghum-associated microbial communities from plants grown in Nebraska, USA.</title>
        <authorList>
            <person name="Schachtman D."/>
        </authorList>
    </citation>
    <scope>NUCLEOTIDE SEQUENCE</scope>
    <source>
        <strain evidence="5">DS3315</strain>
    </source>
</reference>
<protein>
    <submittedName>
        <fullName evidence="5">Multiple sugar transport system substrate-binding protein</fullName>
    </submittedName>
</protein>
<dbReference type="PANTHER" id="PTHR43649">
    <property type="entry name" value="ARABINOSE-BINDING PROTEIN-RELATED"/>
    <property type="match status" value="1"/>
</dbReference>
<evidence type="ECO:0000256" key="1">
    <source>
        <dbReference type="ARBA" id="ARBA00004418"/>
    </source>
</evidence>
<evidence type="ECO:0000256" key="3">
    <source>
        <dbReference type="ARBA" id="ARBA00022448"/>
    </source>
</evidence>
<dbReference type="Proteomes" id="UP001224845">
    <property type="component" value="Unassembled WGS sequence"/>
</dbReference>
<dbReference type="RefSeq" id="WP_012748446.1">
    <property type="nucleotide sequence ID" value="NZ_CAXUQE020000001.1"/>
</dbReference>
<dbReference type="SUPFAM" id="SSF53850">
    <property type="entry name" value="Periplasmic binding protein-like II"/>
    <property type="match status" value="1"/>
</dbReference>
<dbReference type="Pfam" id="PF01547">
    <property type="entry name" value="SBP_bac_1"/>
    <property type="match status" value="1"/>
</dbReference>
<keyword evidence="4" id="KW-0732">Signal</keyword>
<evidence type="ECO:0000256" key="2">
    <source>
        <dbReference type="ARBA" id="ARBA00008520"/>
    </source>
</evidence>
<proteinExistence type="inferred from homology"/>
<evidence type="ECO:0000313" key="6">
    <source>
        <dbReference type="Proteomes" id="UP001224845"/>
    </source>
</evidence>
<dbReference type="Gene3D" id="3.40.190.10">
    <property type="entry name" value="Periplasmic binding protein-like II"/>
    <property type="match status" value="2"/>
</dbReference>
<name>A0AAW8E912_VARPD</name>
<evidence type="ECO:0000313" key="5">
    <source>
        <dbReference type="EMBL" id="MDP9969393.1"/>
    </source>
</evidence>
<dbReference type="InterPro" id="IPR050490">
    <property type="entry name" value="Bact_solute-bd_prot1"/>
</dbReference>
<comment type="subcellular location">
    <subcellularLocation>
        <location evidence="1">Periplasm</location>
    </subcellularLocation>
</comment>
<gene>
    <name evidence="5" type="ORF">J2W39_000621</name>
</gene>
<comment type="caution">
    <text evidence="5">The sequence shown here is derived from an EMBL/GenBank/DDBJ whole genome shotgun (WGS) entry which is preliminary data.</text>
</comment>
<evidence type="ECO:0000256" key="4">
    <source>
        <dbReference type="ARBA" id="ARBA00022729"/>
    </source>
</evidence>
<dbReference type="PANTHER" id="PTHR43649:SF34">
    <property type="entry name" value="ABC TRANSPORTER PERIPLASMIC-BINDING PROTEIN YCJN-RELATED"/>
    <property type="match status" value="1"/>
</dbReference>
<keyword evidence="3" id="KW-0813">Transport</keyword>
<dbReference type="GO" id="GO:0042597">
    <property type="term" value="C:periplasmic space"/>
    <property type="evidence" value="ECO:0007669"/>
    <property type="project" value="UniProtKB-SubCell"/>
</dbReference>
<dbReference type="InterPro" id="IPR006059">
    <property type="entry name" value="SBP"/>
</dbReference>
<dbReference type="EMBL" id="JAUSRV010000002">
    <property type="protein sequence ID" value="MDP9969393.1"/>
    <property type="molecule type" value="Genomic_DNA"/>
</dbReference>